<keyword evidence="2" id="KW-0677">Repeat</keyword>
<dbReference type="SMART" id="SM00369">
    <property type="entry name" value="LRR_TYP"/>
    <property type="match status" value="5"/>
</dbReference>
<evidence type="ECO:0000256" key="1">
    <source>
        <dbReference type="ARBA" id="ARBA00022614"/>
    </source>
</evidence>
<feature type="signal peptide" evidence="4">
    <location>
        <begin position="1"/>
        <end position="25"/>
    </location>
</feature>
<evidence type="ECO:0000313" key="5">
    <source>
        <dbReference type="EMBL" id="EEN44080.1"/>
    </source>
</evidence>
<proteinExistence type="predicted"/>
<organism>
    <name type="scientific">Branchiostoma floridae</name>
    <name type="common">Florida lancelet</name>
    <name type="synonym">Amphioxus</name>
    <dbReference type="NCBI Taxonomy" id="7739"/>
    <lineage>
        <taxon>Eukaryota</taxon>
        <taxon>Metazoa</taxon>
        <taxon>Chordata</taxon>
        <taxon>Cephalochordata</taxon>
        <taxon>Leptocardii</taxon>
        <taxon>Amphioxiformes</taxon>
        <taxon>Branchiostomatidae</taxon>
        <taxon>Branchiostoma</taxon>
    </lineage>
</organism>
<dbReference type="Pfam" id="PF13855">
    <property type="entry name" value="LRR_8"/>
    <property type="match status" value="2"/>
</dbReference>
<dbReference type="eggNOG" id="KOG4641">
    <property type="taxonomic scope" value="Eukaryota"/>
</dbReference>
<feature type="chain" id="PRO_5002937184" description="LRRCT domain-containing protein" evidence="4">
    <location>
        <begin position="26"/>
        <end position="904"/>
    </location>
</feature>
<keyword evidence="1" id="KW-0433">Leucine-rich repeat</keyword>
<evidence type="ECO:0000256" key="3">
    <source>
        <dbReference type="SAM" id="MobiDB-lite"/>
    </source>
</evidence>
<name>C3ZTT2_BRAFL</name>
<keyword evidence="4" id="KW-0732">Signal</keyword>
<dbReference type="AlphaFoldDB" id="C3ZTT2"/>
<dbReference type="PANTHER" id="PTHR43564:SF2">
    <property type="entry name" value="BLR6059 PROTEIN"/>
    <property type="match status" value="1"/>
</dbReference>
<dbReference type="InterPro" id="IPR032675">
    <property type="entry name" value="LRR_dom_sf"/>
</dbReference>
<feature type="region of interest" description="Disordered" evidence="3">
    <location>
        <begin position="798"/>
        <end position="863"/>
    </location>
</feature>
<dbReference type="InterPro" id="IPR001611">
    <property type="entry name" value="Leu-rich_rpt"/>
</dbReference>
<feature type="region of interest" description="Disordered" evidence="3">
    <location>
        <begin position="709"/>
        <end position="786"/>
    </location>
</feature>
<evidence type="ECO:0000256" key="2">
    <source>
        <dbReference type="ARBA" id="ARBA00022737"/>
    </source>
</evidence>
<protein>
    <recommendedName>
        <fullName evidence="6">LRRCT domain-containing protein</fullName>
    </recommendedName>
</protein>
<gene>
    <name evidence="5" type="ORF">BRAFLDRAFT_83068</name>
</gene>
<reference evidence="5" key="1">
    <citation type="journal article" date="2008" name="Nature">
        <title>The amphioxus genome and the evolution of the chordate karyotype.</title>
        <authorList>
            <consortium name="US DOE Joint Genome Institute (JGI-PGF)"/>
            <person name="Putnam N.H."/>
            <person name="Butts T."/>
            <person name="Ferrier D.E.K."/>
            <person name="Furlong R.F."/>
            <person name="Hellsten U."/>
            <person name="Kawashima T."/>
            <person name="Robinson-Rechavi M."/>
            <person name="Shoguchi E."/>
            <person name="Terry A."/>
            <person name="Yu J.-K."/>
            <person name="Benito-Gutierrez E.L."/>
            <person name="Dubchak I."/>
            <person name="Garcia-Fernandez J."/>
            <person name="Gibson-Brown J.J."/>
            <person name="Grigoriev I.V."/>
            <person name="Horton A.C."/>
            <person name="de Jong P.J."/>
            <person name="Jurka J."/>
            <person name="Kapitonov V.V."/>
            <person name="Kohara Y."/>
            <person name="Kuroki Y."/>
            <person name="Lindquist E."/>
            <person name="Lucas S."/>
            <person name="Osoegawa K."/>
            <person name="Pennacchio L.A."/>
            <person name="Salamov A.A."/>
            <person name="Satou Y."/>
            <person name="Sauka-Spengler T."/>
            <person name="Schmutz J."/>
            <person name="Shin-I T."/>
            <person name="Toyoda A."/>
            <person name="Bronner-Fraser M."/>
            <person name="Fujiyama A."/>
            <person name="Holland L.Z."/>
            <person name="Holland P.W.H."/>
            <person name="Satoh N."/>
            <person name="Rokhsar D.S."/>
        </authorList>
    </citation>
    <scope>NUCLEOTIDE SEQUENCE [LARGE SCALE GENOMIC DNA]</scope>
    <source>
        <strain evidence="5">S238N-H82</strain>
        <tissue evidence="5">Testes</tissue>
    </source>
</reference>
<dbReference type="EMBL" id="GG666679">
    <property type="protein sequence ID" value="EEN44080.1"/>
    <property type="molecule type" value="Genomic_DNA"/>
</dbReference>
<dbReference type="InParanoid" id="C3ZTT2"/>
<dbReference type="PANTHER" id="PTHR43564">
    <property type="entry name" value="KYNURENINE FORMAMIDASE-LIKE PROTEIN"/>
    <property type="match status" value="1"/>
</dbReference>
<sequence length="904" mass="98912">MAMKLMTKVVLLVLMQFLVSPRIDAGTWQSCRKVSVAKCGVGDSRSDGREYRYDIGAYRYKWTRYPQEVGVYKGPFRTVTLSQVFQSCQVCSYEPRPTQGGPTQNPSPPLARTNIMIVDNDIGKLDTEKAEILSQIPCGRDCRLWFVGCNITEIEGGAFAELPQVSTLVVWRSNVQTLRNGTFAGMEGLKYLLLLENNLTLLEKGCFGGLPSLSFLILVDNQILTLSPDTLWRVQPWSLDVSANRIPNVPPGTLQAIKSVEHVRAVENKLTAIGAGMFHGLERLGYLNLEGNTISHIAAGAFHSNTRLHILNLARNSLTFVSGGWFETAFPASIVLRGNIIAAIALEGRMLRFARVVLDNPPRCTCANGWLYEHKGSTLRFKQRFISAVQVLSATTCPGSTLKPNSPVPVNLRSLPCPSPLVQILNVKRHASRRYTYTAVGDVYWEDLPRVTCTFPNDTQHSLNITHDTSKTIHDSLPTGNLTVKVLTNMKAQGWSSFTFGLKTAEPLAFGNTTCTASSKTGSHTAVIMTDDRAHSGIATPQATELSLINTTPFSTIISTTLPLTDIRTTPLPTSASDVDLIQYILWAFIGLLSPLAVMGGGVCAMYTWRRLSPKVPGNDAGPFRNGNPIAGCSMWPLGDDGHLDQSVISPYAEGRFDDHASLNDSDSVISPYAEGSFANHPDLRRAGSSQSETAKYGQAKLCAAYAGRARAQTHPVPSRPYSTERPRQSPSREGAVLAAYGSNGRDKSGKKCYQHPAILPNPGATQSSAYQQRGRYENTPAENSNVSNQICYQHPLVLPDPGATQSSAYQPEDANAAERSRKARCYNSPALATDQDRALSSTYDQHDPREVAQRSPRAPCYNSPALATDQEHTLPSTYDQHVLNEAVCRVPRGQQLRPCHFAQ</sequence>
<evidence type="ECO:0000256" key="4">
    <source>
        <dbReference type="SAM" id="SignalP"/>
    </source>
</evidence>
<accession>C3ZTT2</accession>
<dbReference type="InterPro" id="IPR003591">
    <property type="entry name" value="Leu-rich_rpt_typical-subtyp"/>
</dbReference>
<dbReference type="SUPFAM" id="SSF52058">
    <property type="entry name" value="L domain-like"/>
    <property type="match status" value="1"/>
</dbReference>
<evidence type="ECO:0008006" key="6">
    <source>
        <dbReference type="Google" id="ProtNLM"/>
    </source>
</evidence>
<dbReference type="Gene3D" id="3.80.10.10">
    <property type="entry name" value="Ribonuclease Inhibitor"/>
    <property type="match status" value="2"/>
</dbReference>